<sequence length="131" mass="14639">MVTLPIVHIPSFLQATFVTVVCKPCNMVEMDKPSRSGITRTDFEEWNTVRPSGQIITKKKHHHKEKIDKGKKIAGIISSPYCPSWRPPGRSISRPPALLLITVPLSSWMRWALIALSLLATSVCFFALEGV</sequence>
<protein>
    <submittedName>
        <fullName evidence="2">Uncharacterized protein</fullName>
    </submittedName>
</protein>
<evidence type="ECO:0000313" key="3">
    <source>
        <dbReference type="Proteomes" id="UP000887013"/>
    </source>
</evidence>
<dbReference type="AlphaFoldDB" id="A0A8X6QLZ3"/>
<dbReference type="EMBL" id="BMAW01080882">
    <property type="protein sequence ID" value="GFU21660.1"/>
    <property type="molecule type" value="Genomic_DNA"/>
</dbReference>
<name>A0A8X6QLZ3_NEPPI</name>
<keyword evidence="3" id="KW-1185">Reference proteome</keyword>
<dbReference type="Proteomes" id="UP000887013">
    <property type="component" value="Unassembled WGS sequence"/>
</dbReference>
<proteinExistence type="predicted"/>
<organism evidence="2 3">
    <name type="scientific">Nephila pilipes</name>
    <name type="common">Giant wood spider</name>
    <name type="synonym">Nephila maculata</name>
    <dbReference type="NCBI Taxonomy" id="299642"/>
    <lineage>
        <taxon>Eukaryota</taxon>
        <taxon>Metazoa</taxon>
        <taxon>Ecdysozoa</taxon>
        <taxon>Arthropoda</taxon>
        <taxon>Chelicerata</taxon>
        <taxon>Arachnida</taxon>
        <taxon>Araneae</taxon>
        <taxon>Araneomorphae</taxon>
        <taxon>Entelegynae</taxon>
        <taxon>Araneoidea</taxon>
        <taxon>Nephilidae</taxon>
        <taxon>Nephila</taxon>
    </lineage>
</organism>
<reference evidence="2" key="1">
    <citation type="submission" date="2020-08" db="EMBL/GenBank/DDBJ databases">
        <title>Multicomponent nature underlies the extraordinary mechanical properties of spider dragline silk.</title>
        <authorList>
            <person name="Kono N."/>
            <person name="Nakamura H."/>
            <person name="Mori M."/>
            <person name="Yoshida Y."/>
            <person name="Ohtoshi R."/>
            <person name="Malay A.D."/>
            <person name="Moran D.A.P."/>
            <person name="Tomita M."/>
            <person name="Numata K."/>
            <person name="Arakawa K."/>
        </authorList>
    </citation>
    <scope>NUCLEOTIDE SEQUENCE</scope>
</reference>
<accession>A0A8X6QLZ3</accession>
<evidence type="ECO:0000313" key="2">
    <source>
        <dbReference type="EMBL" id="GFU21660.1"/>
    </source>
</evidence>
<evidence type="ECO:0000256" key="1">
    <source>
        <dbReference type="SAM" id="Phobius"/>
    </source>
</evidence>
<gene>
    <name evidence="2" type="primary">AVEN_194400_1</name>
    <name evidence="2" type="ORF">NPIL_14901</name>
</gene>
<keyword evidence="1" id="KW-1133">Transmembrane helix</keyword>
<keyword evidence="1" id="KW-0812">Transmembrane</keyword>
<comment type="caution">
    <text evidence="2">The sequence shown here is derived from an EMBL/GenBank/DDBJ whole genome shotgun (WGS) entry which is preliminary data.</text>
</comment>
<feature type="transmembrane region" description="Helical" evidence="1">
    <location>
        <begin position="108"/>
        <end position="128"/>
    </location>
</feature>
<keyword evidence="1" id="KW-0472">Membrane</keyword>